<proteinExistence type="predicted"/>
<gene>
    <name evidence="1" type="ORF">GCM10007420_02560</name>
</gene>
<dbReference type="Gene3D" id="1.10.10.10">
    <property type="entry name" value="Winged helix-like DNA-binding domain superfamily/Winged helix DNA-binding domain"/>
    <property type="match status" value="1"/>
</dbReference>
<organism evidence="1 2">
    <name type="scientific">Glycocaulis albus</name>
    <dbReference type="NCBI Taxonomy" id="1382801"/>
    <lineage>
        <taxon>Bacteria</taxon>
        <taxon>Pseudomonadati</taxon>
        <taxon>Pseudomonadota</taxon>
        <taxon>Alphaproteobacteria</taxon>
        <taxon>Maricaulales</taxon>
        <taxon>Maricaulaceae</taxon>
        <taxon>Glycocaulis</taxon>
    </lineage>
</organism>
<evidence type="ECO:0000313" key="2">
    <source>
        <dbReference type="Proteomes" id="UP000648722"/>
    </source>
</evidence>
<name>A0ABQ1XFS0_9PROT</name>
<dbReference type="PANTHER" id="PTHR34849:SF3">
    <property type="entry name" value="SSR2962 PROTEIN"/>
    <property type="match status" value="1"/>
</dbReference>
<reference evidence="2" key="1">
    <citation type="journal article" date="2019" name="Int. J. Syst. Evol. Microbiol.">
        <title>The Global Catalogue of Microorganisms (GCM) 10K type strain sequencing project: providing services to taxonomists for standard genome sequencing and annotation.</title>
        <authorList>
            <consortium name="The Broad Institute Genomics Platform"/>
            <consortium name="The Broad Institute Genome Sequencing Center for Infectious Disease"/>
            <person name="Wu L."/>
            <person name="Ma J."/>
        </authorList>
    </citation>
    <scope>NUCLEOTIDE SEQUENCE [LARGE SCALE GENOMIC DNA]</scope>
    <source>
        <strain evidence="2">CGMCC 1.12766</strain>
    </source>
</reference>
<dbReference type="SUPFAM" id="SSF46689">
    <property type="entry name" value="Homeodomain-like"/>
    <property type="match status" value="1"/>
</dbReference>
<keyword evidence="2" id="KW-1185">Reference proteome</keyword>
<sequence>MTANLLERITTDPAVMGGQPCLRGLRIRVSDILGLLASGMSSEDVLADYTYLEADDIRAELAYAARLTGHRVIAAE</sequence>
<dbReference type="InterPro" id="IPR009057">
    <property type="entry name" value="Homeodomain-like_sf"/>
</dbReference>
<comment type="caution">
    <text evidence="1">The sequence shown here is derived from an EMBL/GenBank/DDBJ whole genome shotgun (WGS) entry which is preliminary data.</text>
</comment>
<dbReference type="Proteomes" id="UP000648722">
    <property type="component" value="Unassembled WGS sequence"/>
</dbReference>
<accession>A0ABQ1XFS0</accession>
<dbReference type="EMBL" id="BMFS01000001">
    <property type="protein sequence ID" value="GGG90871.1"/>
    <property type="molecule type" value="Genomic_DNA"/>
</dbReference>
<dbReference type="RefSeq" id="WP_188450739.1">
    <property type="nucleotide sequence ID" value="NZ_BMFS01000001.1"/>
</dbReference>
<evidence type="ECO:0008006" key="3">
    <source>
        <dbReference type="Google" id="ProtNLM"/>
    </source>
</evidence>
<dbReference type="InterPro" id="IPR036388">
    <property type="entry name" value="WH-like_DNA-bd_sf"/>
</dbReference>
<protein>
    <recommendedName>
        <fullName evidence="3">DUF433 domain-containing protein</fullName>
    </recommendedName>
</protein>
<dbReference type="PANTHER" id="PTHR34849">
    <property type="entry name" value="SSL5025 PROTEIN"/>
    <property type="match status" value="1"/>
</dbReference>
<evidence type="ECO:0000313" key="1">
    <source>
        <dbReference type="EMBL" id="GGG90871.1"/>
    </source>
</evidence>
<dbReference type="Pfam" id="PF04255">
    <property type="entry name" value="DUF433"/>
    <property type="match status" value="1"/>
</dbReference>
<dbReference type="InterPro" id="IPR007367">
    <property type="entry name" value="DUF433"/>
</dbReference>